<reference evidence="6" key="1">
    <citation type="submission" date="2017-02" db="UniProtKB">
        <authorList>
            <consortium name="WormBaseParasite"/>
        </authorList>
    </citation>
    <scope>IDENTIFICATION</scope>
</reference>
<feature type="compositionally biased region" description="Acidic residues" evidence="3">
    <location>
        <begin position="580"/>
        <end position="589"/>
    </location>
</feature>
<feature type="compositionally biased region" description="Low complexity" evidence="3">
    <location>
        <begin position="8"/>
        <end position="18"/>
    </location>
</feature>
<evidence type="ECO:0000256" key="3">
    <source>
        <dbReference type="SAM" id="MobiDB-lite"/>
    </source>
</evidence>
<dbReference type="InterPro" id="IPR051150">
    <property type="entry name" value="SWT21/TCAB1_mRNA_Telomere"/>
</dbReference>
<feature type="region of interest" description="Disordered" evidence="3">
    <location>
        <begin position="79"/>
        <end position="128"/>
    </location>
</feature>
<feature type="region of interest" description="Disordered" evidence="3">
    <location>
        <begin position="573"/>
        <end position="604"/>
    </location>
</feature>
<dbReference type="WBParaSite" id="ASIM_0001600401-mRNA-1">
    <property type="protein sequence ID" value="ASIM_0001600401-mRNA-1"/>
    <property type="gene ID" value="ASIM_0001600401"/>
</dbReference>
<dbReference type="Gene3D" id="2.130.10.10">
    <property type="entry name" value="YVTN repeat-like/Quinoprotein amine dehydrogenase"/>
    <property type="match status" value="2"/>
</dbReference>
<evidence type="ECO:0000313" key="4">
    <source>
        <dbReference type="EMBL" id="VDK55070.1"/>
    </source>
</evidence>
<dbReference type="EMBL" id="UYRR01032305">
    <property type="protein sequence ID" value="VDK55070.1"/>
    <property type="molecule type" value="Genomic_DNA"/>
</dbReference>
<name>A0A0M3K4W3_ANISI</name>
<evidence type="ECO:0000313" key="6">
    <source>
        <dbReference type="WBParaSite" id="ASIM_0001600401-mRNA-1"/>
    </source>
</evidence>
<evidence type="ECO:0000313" key="5">
    <source>
        <dbReference type="Proteomes" id="UP000267096"/>
    </source>
</evidence>
<dbReference type="InterPro" id="IPR001680">
    <property type="entry name" value="WD40_rpt"/>
</dbReference>
<dbReference type="GO" id="GO:0003723">
    <property type="term" value="F:RNA binding"/>
    <property type="evidence" value="ECO:0007669"/>
    <property type="project" value="TreeGrafter"/>
</dbReference>
<evidence type="ECO:0000256" key="2">
    <source>
        <dbReference type="ARBA" id="ARBA00041558"/>
    </source>
</evidence>
<feature type="compositionally biased region" description="Polar residues" evidence="3">
    <location>
        <begin position="19"/>
        <end position="29"/>
    </location>
</feature>
<accession>A0A0M3K4W3</accession>
<dbReference type="Pfam" id="PF00400">
    <property type="entry name" value="WD40"/>
    <property type="match status" value="4"/>
</dbReference>
<sequence length="631" mass="70415">MDESNRHQQQQTQQVQQQFIRSQDSSQGSVGAVQNIGGTVHESGISERRGSSPSSPEIHRNEAVEVVDLLEELLRKVEVGNSDHRQQTDASSKIANTQAEPLPLEPSKTGREPDKSNTASSSISIANELREEKRNEKILRKGTAFLLQMMREENQRDAQKSVPKGQGTPKSDSSNSNLTGNEERSSRAYENTRRDDISLTTKHRARPNDAEDVVVAVKRSKLSLDFEKMTLLQRESAVFNDTKYKQTFGFSFPGNICNNYVRCCKWSASGEYLLTSSQDRLVRVFQLNDTQKQVTLRKSIPLGDLIYDCCWHPSRDLLATSSKDHPIHLWSTDGELVKALHGINHLDELSSAYSMCFSLDGRLLYGGYNRMIRIFDLHAGGRRQIRELHTWKKNVGGQRGIVSCIAMNPSFSGLYAVASYGRTLAIYSDLTAAAVCSFETPWQGTTFIRYSSDGNFLFTAARKNDLITCWDLRFPGQAVGCARRPSSTNQTIYFELDSSDEFLLSGSSSGEIHVFDLKQLHNAGKSISNSVADQPEPIDASHRIKSHRSTLAGISLHPNGRLLATCSGQRVFPMPMTEGNENDDEDDENGGSNNLSKTVDNERVSSVEERFNYETVNCSDQLDNSLCLWSS</sequence>
<protein>
    <recommendedName>
        <fullName evidence="2">WD repeat-containing protein 79</fullName>
    </recommendedName>
</protein>
<dbReference type="GO" id="GO:0015030">
    <property type="term" value="C:Cajal body"/>
    <property type="evidence" value="ECO:0007669"/>
    <property type="project" value="TreeGrafter"/>
</dbReference>
<dbReference type="PANTHER" id="PTHR13211">
    <property type="entry name" value="TELOMERASE CAJAL BODY PROTEIN 1"/>
    <property type="match status" value="1"/>
</dbReference>
<dbReference type="SUPFAM" id="SSF50978">
    <property type="entry name" value="WD40 repeat-like"/>
    <property type="match status" value="1"/>
</dbReference>
<organism evidence="6">
    <name type="scientific">Anisakis simplex</name>
    <name type="common">Herring worm</name>
    <dbReference type="NCBI Taxonomy" id="6269"/>
    <lineage>
        <taxon>Eukaryota</taxon>
        <taxon>Metazoa</taxon>
        <taxon>Ecdysozoa</taxon>
        <taxon>Nematoda</taxon>
        <taxon>Chromadorea</taxon>
        <taxon>Rhabditida</taxon>
        <taxon>Spirurina</taxon>
        <taxon>Ascaridomorpha</taxon>
        <taxon>Ascaridoidea</taxon>
        <taxon>Anisakidae</taxon>
        <taxon>Anisakis</taxon>
        <taxon>Anisakis simplex complex</taxon>
    </lineage>
</organism>
<reference evidence="4 5" key="2">
    <citation type="submission" date="2018-11" db="EMBL/GenBank/DDBJ databases">
        <authorList>
            <consortium name="Pathogen Informatics"/>
        </authorList>
    </citation>
    <scope>NUCLEOTIDE SEQUENCE [LARGE SCALE GENOMIC DNA]</scope>
</reference>
<keyword evidence="5" id="KW-1185">Reference proteome</keyword>
<dbReference type="InterPro" id="IPR015943">
    <property type="entry name" value="WD40/YVTN_repeat-like_dom_sf"/>
</dbReference>
<feature type="compositionally biased region" description="Basic and acidic residues" evidence="3">
    <location>
        <begin position="181"/>
        <end position="197"/>
    </location>
</feature>
<feature type="region of interest" description="Disordered" evidence="3">
    <location>
        <begin position="154"/>
        <end position="205"/>
    </location>
</feature>
<dbReference type="OrthoDB" id="239865at2759"/>
<dbReference type="SMART" id="SM00320">
    <property type="entry name" value="WD40"/>
    <property type="match status" value="7"/>
</dbReference>
<feature type="compositionally biased region" description="Low complexity" evidence="3">
    <location>
        <begin position="116"/>
        <end position="127"/>
    </location>
</feature>
<comment type="similarity">
    <text evidence="1">Belongs to the TCAB1 family.</text>
</comment>
<feature type="compositionally biased region" description="Polar residues" evidence="3">
    <location>
        <begin position="88"/>
        <end position="99"/>
    </location>
</feature>
<gene>
    <name evidence="4" type="ORF">ASIM_LOCUS15411</name>
</gene>
<evidence type="ECO:0000256" key="1">
    <source>
        <dbReference type="ARBA" id="ARBA00038279"/>
    </source>
</evidence>
<dbReference type="InterPro" id="IPR036322">
    <property type="entry name" value="WD40_repeat_dom_sf"/>
</dbReference>
<dbReference type="PANTHER" id="PTHR13211:SF0">
    <property type="entry name" value="TELOMERASE CAJAL BODY PROTEIN 1"/>
    <property type="match status" value="1"/>
</dbReference>
<dbReference type="GO" id="GO:0030576">
    <property type="term" value="P:Cajal body organization"/>
    <property type="evidence" value="ECO:0007669"/>
    <property type="project" value="TreeGrafter"/>
</dbReference>
<feature type="compositionally biased region" description="Polar residues" evidence="3">
    <location>
        <begin position="168"/>
        <end position="180"/>
    </location>
</feature>
<feature type="region of interest" description="Disordered" evidence="3">
    <location>
        <begin position="1"/>
        <end position="61"/>
    </location>
</feature>
<proteinExistence type="inferred from homology"/>
<dbReference type="Proteomes" id="UP000267096">
    <property type="component" value="Unassembled WGS sequence"/>
</dbReference>
<dbReference type="AlphaFoldDB" id="A0A0M3K4W3"/>